<evidence type="ECO:0000313" key="1">
    <source>
        <dbReference type="EMBL" id="GAG99346.1"/>
    </source>
</evidence>
<gene>
    <name evidence="1" type="ORF">S01H4_45461</name>
</gene>
<accession>X1DSG0</accession>
<reference evidence="1" key="1">
    <citation type="journal article" date="2014" name="Front. Microbiol.">
        <title>High frequency of phylogenetically diverse reductive dehalogenase-homologous genes in deep subseafloor sedimentary metagenomes.</title>
        <authorList>
            <person name="Kawai M."/>
            <person name="Futagami T."/>
            <person name="Toyoda A."/>
            <person name="Takaki Y."/>
            <person name="Nishi S."/>
            <person name="Hori S."/>
            <person name="Arai W."/>
            <person name="Tsubouchi T."/>
            <person name="Morono Y."/>
            <person name="Uchiyama I."/>
            <person name="Ito T."/>
            <person name="Fujiyama A."/>
            <person name="Inagaki F."/>
            <person name="Takami H."/>
        </authorList>
    </citation>
    <scope>NUCLEOTIDE SEQUENCE</scope>
    <source>
        <strain evidence="1">Expedition CK06-06</strain>
    </source>
</reference>
<dbReference type="AlphaFoldDB" id="X1DSG0"/>
<evidence type="ECO:0008006" key="2">
    <source>
        <dbReference type="Google" id="ProtNLM"/>
    </source>
</evidence>
<protein>
    <recommendedName>
        <fullName evidence="2">Histone H1</fullName>
    </recommendedName>
</protein>
<sequence length="82" mass="9047">MPKRSSKKKTNRDINVLAADIVKQATNEPIPPKKSKHTNKNPAAVVLGRLGGLKGGKARAKILTPERRKEIAQKAARARWNK</sequence>
<dbReference type="EMBL" id="BART01025312">
    <property type="protein sequence ID" value="GAG99346.1"/>
    <property type="molecule type" value="Genomic_DNA"/>
</dbReference>
<name>X1DSG0_9ZZZZ</name>
<proteinExistence type="predicted"/>
<comment type="caution">
    <text evidence="1">The sequence shown here is derived from an EMBL/GenBank/DDBJ whole genome shotgun (WGS) entry which is preliminary data.</text>
</comment>
<organism evidence="1">
    <name type="scientific">marine sediment metagenome</name>
    <dbReference type="NCBI Taxonomy" id="412755"/>
    <lineage>
        <taxon>unclassified sequences</taxon>
        <taxon>metagenomes</taxon>
        <taxon>ecological metagenomes</taxon>
    </lineage>
</organism>